<evidence type="ECO:0000256" key="2">
    <source>
        <dbReference type="SAM" id="Phobius"/>
    </source>
</evidence>
<dbReference type="SUPFAM" id="SSF55874">
    <property type="entry name" value="ATPase domain of HSP90 chaperone/DNA topoisomerase II/histidine kinase"/>
    <property type="match status" value="1"/>
</dbReference>
<comment type="caution">
    <text evidence="4">The sequence shown here is derived from an EMBL/GenBank/DDBJ whole genome shotgun (WGS) entry which is preliminary data.</text>
</comment>
<name>A0A5C6U0B9_9BURK</name>
<organism evidence="4 5">
    <name type="scientific">Piscinibacter aquaticus</name>
    <dbReference type="NCBI Taxonomy" id="392597"/>
    <lineage>
        <taxon>Bacteria</taxon>
        <taxon>Pseudomonadati</taxon>
        <taxon>Pseudomonadota</taxon>
        <taxon>Betaproteobacteria</taxon>
        <taxon>Burkholderiales</taxon>
        <taxon>Sphaerotilaceae</taxon>
        <taxon>Piscinibacter</taxon>
    </lineage>
</organism>
<keyword evidence="2" id="KW-1133">Transmembrane helix</keyword>
<dbReference type="EMBL" id="VOPW01000001">
    <property type="protein sequence ID" value="TXC66307.1"/>
    <property type="molecule type" value="Genomic_DNA"/>
</dbReference>
<gene>
    <name evidence="4" type="ORF">FSC37_11695</name>
</gene>
<dbReference type="InterPro" id="IPR010559">
    <property type="entry name" value="Sig_transdc_His_kin_internal"/>
</dbReference>
<evidence type="ECO:0000259" key="3">
    <source>
        <dbReference type="Pfam" id="PF06580"/>
    </source>
</evidence>
<dbReference type="InterPro" id="IPR036890">
    <property type="entry name" value="HATPase_C_sf"/>
</dbReference>
<proteinExistence type="predicted"/>
<dbReference type="Proteomes" id="UP000321832">
    <property type="component" value="Unassembled WGS sequence"/>
</dbReference>
<dbReference type="GO" id="GO:0000155">
    <property type="term" value="F:phosphorelay sensor kinase activity"/>
    <property type="evidence" value="ECO:0007669"/>
    <property type="project" value="InterPro"/>
</dbReference>
<keyword evidence="2" id="KW-0812">Transmembrane</keyword>
<reference evidence="4 5" key="1">
    <citation type="submission" date="2019-08" db="EMBL/GenBank/DDBJ databases">
        <authorList>
            <person name="Khan S.A."/>
            <person name="Jeon C.O."/>
            <person name="Jeong S.E."/>
        </authorList>
    </citation>
    <scope>NUCLEOTIDE SEQUENCE [LARGE SCALE GENOMIC DNA]</scope>
    <source>
        <strain evidence="5">IMCC1728</strain>
    </source>
</reference>
<dbReference type="PANTHER" id="PTHR34220">
    <property type="entry name" value="SENSOR HISTIDINE KINASE YPDA"/>
    <property type="match status" value="1"/>
</dbReference>
<protein>
    <submittedName>
        <fullName evidence="4">Sensor histidine kinase</fullName>
    </submittedName>
</protein>
<dbReference type="Gene3D" id="3.30.565.10">
    <property type="entry name" value="Histidine kinase-like ATPase, C-terminal domain"/>
    <property type="match status" value="1"/>
</dbReference>
<dbReference type="GO" id="GO:0016020">
    <property type="term" value="C:membrane"/>
    <property type="evidence" value="ECO:0007669"/>
    <property type="project" value="InterPro"/>
</dbReference>
<evidence type="ECO:0000313" key="4">
    <source>
        <dbReference type="EMBL" id="TXC66307.1"/>
    </source>
</evidence>
<keyword evidence="4" id="KW-0418">Kinase</keyword>
<dbReference type="PANTHER" id="PTHR34220:SF9">
    <property type="entry name" value="SIGNAL TRANSDUCTION HISTIDINE KINASE INTERNAL REGION DOMAIN-CONTAINING PROTEIN"/>
    <property type="match status" value="1"/>
</dbReference>
<keyword evidence="5" id="KW-1185">Reference proteome</keyword>
<sequence length="253" mass="27452">MFEVLKHEGRLSGFLLISGTVLAVGPLLALGALYRERDAQARAQALNFELERSQLERQALDARLRLLHAQIEPHFLFNTLANIQALVEAGSPQAPKVLDSLIAYLRAAMPRLGDPSATLGNEVALVRAYLELMLMRMPDRLTFEIDVPAALEGLRFPPMALLTLVENAIRHGIDPAEQGGRIVVRARREAEGMLVASVGDSGVGLRETRTPGTGLANLRERLAMFFGDGALLELTGAEPHGVVVTLRCPPARA</sequence>
<evidence type="ECO:0000313" key="5">
    <source>
        <dbReference type="Proteomes" id="UP000321832"/>
    </source>
</evidence>
<keyword evidence="1" id="KW-0175">Coiled coil</keyword>
<keyword evidence="2" id="KW-0472">Membrane</keyword>
<accession>A0A5C6U0B9</accession>
<feature type="domain" description="Signal transduction histidine kinase internal region" evidence="3">
    <location>
        <begin position="62"/>
        <end position="141"/>
    </location>
</feature>
<dbReference type="Pfam" id="PF06580">
    <property type="entry name" value="His_kinase"/>
    <property type="match status" value="1"/>
</dbReference>
<feature type="coiled-coil region" evidence="1">
    <location>
        <begin position="43"/>
        <end position="70"/>
    </location>
</feature>
<dbReference type="AlphaFoldDB" id="A0A5C6U0B9"/>
<dbReference type="InterPro" id="IPR050640">
    <property type="entry name" value="Bact_2-comp_sensor_kinase"/>
</dbReference>
<keyword evidence="4" id="KW-0808">Transferase</keyword>
<feature type="transmembrane region" description="Helical" evidence="2">
    <location>
        <begin position="12"/>
        <end position="34"/>
    </location>
</feature>
<evidence type="ECO:0000256" key="1">
    <source>
        <dbReference type="SAM" id="Coils"/>
    </source>
</evidence>